<evidence type="ECO:0000259" key="3">
    <source>
        <dbReference type="Pfam" id="PF07587"/>
    </source>
</evidence>
<dbReference type="Proteomes" id="UP000253562">
    <property type="component" value="Unassembled WGS sequence"/>
</dbReference>
<dbReference type="EMBL" id="QPEX01000038">
    <property type="protein sequence ID" value="RCS43545.1"/>
    <property type="molecule type" value="Genomic_DNA"/>
</dbReference>
<protein>
    <submittedName>
        <fullName evidence="4">DUF1553 domain-containing protein</fullName>
    </submittedName>
</protein>
<feature type="domain" description="DUF1553" evidence="3">
    <location>
        <begin position="259"/>
        <end position="347"/>
    </location>
</feature>
<organism evidence="4 5">
    <name type="scientific">Bremerella cremea</name>
    <dbReference type="NCBI Taxonomy" id="1031537"/>
    <lineage>
        <taxon>Bacteria</taxon>
        <taxon>Pseudomonadati</taxon>
        <taxon>Planctomycetota</taxon>
        <taxon>Planctomycetia</taxon>
        <taxon>Pirellulales</taxon>
        <taxon>Pirellulaceae</taxon>
        <taxon>Bremerella</taxon>
    </lineage>
</organism>
<dbReference type="RefSeq" id="WP_114370854.1">
    <property type="nucleotide sequence ID" value="NZ_QPEX01000038.1"/>
</dbReference>
<accession>A0A368KML3</accession>
<reference evidence="4 5" key="1">
    <citation type="submission" date="2018-07" db="EMBL/GenBank/DDBJ databases">
        <title>Comparative genomes isolates from brazilian mangrove.</title>
        <authorList>
            <person name="De Araujo J.E."/>
            <person name="Taketani R.G."/>
            <person name="Silva M.C.P."/>
            <person name="Lourenco M.V."/>
            <person name="Oliveira V.M."/>
            <person name="Andreote F.D."/>
        </authorList>
    </citation>
    <scope>NUCLEOTIDE SEQUENCE [LARGE SCALE GENOMIC DNA]</scope>
    <source>
        <strain evidence="4 5">HEX PRIS-MGV</strain>
    </source>
</reference>
<sequence length="503" mass="56291">MRMLSAFFLLLLGGAISAPTTAQADSRGESLARWINERGREVWGEPPAKCDDLTFARRVYLDIVGRTPSVSELRDFQDLGENRRDILVERLVFGEGPRAETYQRLSSENLARHWRRVLVPPGTAVAGSTMPLEAWLKNAFAERTPYDAMMRDLTAIQATNEAGSYYQLLGGLPENYVSHLSRSALGVRIECAQCHDHPFVDWKQADFWGLAAFYSNIPVGADNQPNSSVAGKITYEGKTYPAKFLWSDQPLGEKTNAPRARLATWLTSSENPQFSATAVNRIWQYLVGHGLYPDVDNLDLATPEQRQFLDQLGERFAHDGFDVHGLVAAICKSDWYQAETNAAPAGDAPFQRHLKVLSPEQVFDSLEQALLLPVGRVDQDAPRWTGERMQLVNRLSETVGATPEDYSAGIPQALMLMNGRLTNEAIDLESSRLLRAVVETPFFNDRDRLDTLFLAVLTRKPTEAERLALIKFVTDNSAEKSQQQAYGEILWALLNSPEFVLCR</sequence>
<dbReference type="AlphaFoldDB" id="A0A368KML3"/>
<evidence type="ECO:0000313" key="5">
    <source>
        <dbReference type="Proteomes" id="UP000253562"/>
    </source>
</evidence>
<gene>
    <name evidence="4" type="ORF">DTL42_18790</name>
</gene>
<dbReference type="InterPro" id="IPR011444">
    <property type="entry name" value="DUF1549"/>
</dbReference>
<dbReference type="PANTHER" id="PTHR35889">
    <property type="entry name" value="CYCLOINULO-OLIGOSACCHARIDE FRUCTANOTRANSFERASE-RELATED"/>
    <property type="match status" value="1"/>
</dbReference>
<feature type="signal peptide" evidence="1">
    <location>
        <begin position="1"/>
        <end position="24"/>
    </location>
</feature>
<feature type="chain" id="PRO_5016678137" evidence="1">
    <location>
        <begin position="25"/>
        <end position="503"/>
    </location>
</feature>
<feature type="domain" description="DUF1549" evidence="2">
    <location>
        <begin position="34"/>
        <end position="217"/>
    </location>
</feature>
<dbReference type="OrthoDB" id="289126at2"/>
<dbReference type="Pfam" id="PF07587">
    <property type="entry name" value="PSD1"/>
    <property type="match status" value="1"/>
</dbReference>
<comment type="caution">
    <text evidence="4">The sequence shown here is derived from an EMBL/GenBank/DDBJ whole genome shotgun (WGS) entry which is preliminary data.</text>
</comment>
<dbReference type="PANTHER" id="PTHR35889:SF3">
    <property type="entry name" value="F-BOX DOMAIN-CONTAINING PROTEIN"/>
    <property type="match status" value="1"/>
</dbReference>
<proteinExistence type="predicted"/>
<evidence type="ECO:0000259" key="2">
    <source>
        <dbReference type="Pfam" id="PF07583"/>
    </source>
</evidence>
<evidence type="ECO:0000256" key="1">
    <source>
        <dbReference type="SAM" id="SignalP"/>
    </source>
</evidence>
<dbReference type="Pfam" id="PF07583">
    <property type="entry name" value="PSCyt2"/>
    <property type="match status" value="1"/>
</dbReference>
<evidence type="ECO:0000313" key="4">
    <source>
        <dbReference type="EMBL" id="RCS43545.1"/>
    </source>
</evidence>
<name>A0A368KML3_9BACT</name>
<keyword evidence="1" id="KW-0732">Signal</keyword>
<dbReference type="InterPro" id="IPR022655">
    <property type="entry name" value="DUF1553"/>
</dbReference>